<dbReference type="EMBL" id="JWIN03000032">
    <property type="protein sequence ID" value="KAB1255514.1"/>
    <property type="molecule type" value="Genomic_DNA"/>
</dbReference>
<proteinExistence type="predicted"/>
<feature type="compositionally biased region" description="Polar residues" evidence="1">
    <location>
        <begin position="347"/>
        <end position="357"/>
    </location>
</feature>
<feature type="compositionally biased region" description="Low complexity" evidence="1">
    <location>
        <begin position="517"/>
        <end position="526"/>
    </location>
</feature>
<dbReference type="Pfam" id="PF15774">
    <property type="entry name" value="DUF4702"/>
    <property type="match status" value="1"/>
</dbReference>
<dbReference type="PANTHER" id="PTHR36861:SF1">
    <property type="entry name" value="COILED-COIL DOMAIN-CONTAINING PROTEIN 116"/>
    <property type="match status" value="1"/>
</dbReference>
<dbReference type="STRING" id="9838.ENSCDRP00005032262"/>
<feature type="compositionally biased region" description="Basic residues" evidence="1">
    <location>
        <begin position="375"/>
        <end position="388"/>
    </location>
</feature>
<evidence type="ECO:0000256" key="1">
    <source>
        <dbReference type="SAM" id="MobiDB-lite"/>
    </source>
</evidence>
<feature type="compositionally biased region" description="Basic and acidic residues" evidence="1">
    <location>
        <begin position="592"/>
        <end position="601"/>
    </location>
</feature>
<keyword evidence="3" id="KW-1185">Reference proteome</keyword>
<feature type="region of interest" description="Disordered" evidence="1">
    <location>
        <begin position="342"/>
        <end position="396"/>
    </location>
</feature>
<feature type="compositionally biased region" description="Low complexity" evidence="1">
    <location>
        <begin position="48"/>
        <end position="58"/>
    </location>
</feature>
<gene>
    <name evidence="2" type="ORF">Cadr_000028332</name>
</gene>
<feature type="compositionally biased region" description="Polar residues" evidence="1">
    <location>
        <begin position="531"/>
        <end position="541"/>
    </location>
</feature>
<name>A0A5N4CAV6_CAMDR</name>
<dbReference type="AlphaFoldDB" id="A0A5N4CAV6"/>
<feature type="compositionally biased region" description="Acidic residues" evidence="1">
    <location>
        <begin position="631"/>
        <end position="653"/>
    </location>
</feature>
<protein>
    <submittedName>
        <fullName evidence="2">Coiled-coil domain-containing protein 116</fullName>
    </submittedName>
</protein>
<organism evidence="2 3">
    <name type="scientific">Camelus dromedarius</name>
    <name type="common">Dromedary</name>
    <name type="synonym">Arabian camel</name>
    <dbReference type="NCBI Taxonomy" id="9838"/>
    <lineage>
        <taxon>Eukaryota</taxon>
        <taxon>Metazoa</taxon>
        <taxon>Chordata</taxon>
        <taxon>Craniata</taxon>
        <taxon>Vertebrata</taxon>
        <taxon>Euteleostomi</taxon>
        <taxon>Mammalia</taxon>
        <taxon>Eutheria</taxon>
        <taxon>Laurasiatheria</taxon>
        <taxon>Artiodactyla</taxon>
        <taxon>Tylopoda</taxon>
        <taxon>Camelidae</taxon>
        <taxon>Camelus</taxon>
    </lineage>
</organism>
<feature type="region of interest" description="Disordered" evidence="1">
    <location>
        <begin position="517"/>
        <end position="687"/>
    </location>
</feature>
<accession>A0A5N4CAV6</accession>
<feature type="compositionally biased region" description="Polar residues" evidence="1">
    <location>
        <begin position="605"/>
        <end position="620"/>
    </location>
</feature>
<reference evidence="2 3" key="1">
    <citation type="journal article" date="2019" name="Mol. Ecol. Resour.">
        <title>Improving Illumina assemblies with Hi-C and long reads: an example with the North African dromedary.</title>
        <authorList>
            <person name="Elbers J.P."/>
            <person name="Rogers M.F."/>
            <person name="Perelman P.L."/>
            <person name="Proskuryakova A.A."/>
            <person name="Serdyukova N.A."/>
            <person name="Johnson W.E."/>
            <person name="Horin P."/>
            <person name="Corander J."/>
            <person name="Murphy D."/>
            <person name="Burger P.A."/>
        </authorList>
    </citation>
    <scope>NUCLEOTIDE SEQUENCE [LARGE SCALE GENOMIC DNA]</scope>
    <source>
        <strain evidence="2">Drom800</strain>
        <tissue evidence="2">Blood</tissue>
    </source>
</reference>
<dbReference type="PANTHER" id="PTHR36861">
    <property type="entry name" value="COILED-COIL DOMAIN-CONTAINING PROTEIN 116"/>
    <property type="match status" value="1"/>
</dbReference>
<sequence length="687" mass="76851">MTSYRYRSGYLADDEAGHSTYASRPPKKPLLPEMGQASKLGPMPQPPSMHSLWGSSGLHSHRQNLRGPRPFQSFLDFLVEGQVLDSLQTVVEKATELMATMKTEAGVPLVEVQDPMEVPRGGQRAHARPSLSTVHWHRTRPSLCMGRPNNYPSCSSSTSNSHSSFTIGWPGSYRRNSDMGPRGWGPLPPVKDQLLLEKSLRRLMQLENQGKGLGQPCSHRDSLLWDSLGSQASNQWTPEQPLSWVSGLLGSSSDTPKASELGPREWELLFLKRELHKEIKSLLSQPASFNLPGYHVGREPHRTLDFLAKHHLFPALQNVVKQAVDKLSSACRRDGYPLFPSEWEPATESTSKVATPTNREEPYDSLPTTASSPKINHRKSLKYKGHSGKPKEGGSLVSSTQMATRFRLESPNYKLTEKKLLPSILSESSGSHLSNPWQEELVSYLRDQAVSLLIYKYKFEKNLTRQLGFISFPVTEALMDLFLGFKKVKGSRIHLSSKVDWSCLLRRLEEAECSQQASWQASQQESRPASGPSSRHTSPQHSTHRHRARTPSTLPKPATKTTRIPEKAREPHPDRRSPSPRLLTPQESMAAGKKEPARPPEPKLSTFSNTSVASSQSWQTVDVGDNQSLKEEEDEDEVEDEEEDEKEDKEEDYFFGGEGEPHSSPEPQVEVKVRPWADADVGHGDPP</sequence>
<dbReference type="InterPro" id="IPR031532">
    <property type="entry name" value="DUF4702"/>
</dbReference>
<evidence type="ECO:0000313" key="3">
    <source>
        <dbReference type="Proteomes" id="UP000299084"/>
    </source>
</evidence>
<dbReference type="GO" id="GO:0005813">
    <property type="term" value="C:centrosome"/>
    <property type="evidence" value="ECO:0007669"/>
    <property type="project" value="TreeGrafter"/>
</dbReference>
<feature type="region of interest" description="Disordered" evidence="1">
    <location>
        <begin position="15"/>
        <end position="65"/>
    </location>
</feature>
<dbReference type="OrthoDB" id="9837963at2759"/>
<feature type="compositionally biased region" description="Basic and acidic residues" evidence="1">
    <location>
        <begin position="563"/>
        <end position="577"/>
    </location>
</feature>
<feature type="compositionally biased region" description="Basic and acidic residues" evidence="1">
    <location>
        <begin position="659"/>
        <end position="687"/>
    </location>
</feature>
<dbReference type="Proteomes" id="UP000299084">
    <property type="component" value="Unassembled WGS sequence"/>
</dbReference>
<evidence type="ECO:0000313" key="2">
    <source>
        <dbReference type="EMBL" id="KAB1255514.1"/>
    </source>
</evidence>
<comment type="caution">
    <text evidence="2">The sequence shown here is derived from an EMBL/GenBank/DDBJ whole genome shotgun (WGS) entry which is preliminary data.</text>
</comment>